<feature type="domain" description="C2H2-type" evidence="9">
    <location>
        <begin position="1031"/>
        <end position="1059"/>
    </location>
</feature>
<dbReference type="GO" id="GO:0008270">
    <property type="term" value="F:zinc ion binding"/>
    <property type="evidence" value="ECO:0007669"/>
    <property type="project" value="UniProtKB-KW"/>
</dbReference>
<dbReference type="SUPFAM" id="SSF57667">
    <property type="entry name" value="beta-beta-alpha zinc fingers"/>
    <property type="match status" value="15"/>
</dbReference>
<evidence type="ECO:0000256" key="4">
    <source>
        <dbReference type="ARBA" id="ARBA00022771"/>
    </source>
</evidence>
<evidence type="ECO:0000259" key="9">
    <source>
        <dbReference type="PROSITE" id="PS50157"/>
    </source>
</evidence>
<evidence type="ECO:0000256" key="8">
    <source>
        <dbReference type="SAM" id="MobiDB-lite"/>
    </source>
</evidence>
<keyword evidence="3" id="KW-0677">Repeat</keyword>
<feature type="domain" description="C2H2-type" evidence="9">
    <location>
        <begin position="1001"/>
        <end position="1029"/>
    </location>
</feature>
<name>A0A5E4QL71_9NEOP</name>
<feature type="domain" description="C2H2-type" evidence="9">
    <location>
        <begin position="1431"/>
        <end position="1459"/>
    </location>
</feature>
<evidence type="ECO:0000256" key="3">
    <source>
        <dbReference type="ARBA" id="ARBA00022737"/>
    </source>
</evidence>
<evidence type="ECO:0000256" key="2">
    <source>
        <dbReference type="ARBA" id="ARBA00022723"/>
    </source>
</evidence>
<evidence type="ECO:0000256" key="1">
    <source>
        <dbReference type="ARBA" id="ARBA00004123"/>
    </source>
</evidence>
<feature type="domain" description="C2H2-type" evidence="9">
    <location>
        <begin position="534"/>
        <end position="562"/>
    </location>
</feature>
<comment type="subcellular location">
    <subcellularLocation>
        <location evidence="1">Nucleus</location>
    </subcellularLocation>
</comment>
<dbReference type="PROSITE" id="PS00028">
    <property type="entry name" value="ZINC_FINGER_C2H2_1"/>
    <property type="match status" value="37"/>
</dbReference>
<dbReference type="PANTHER" id="PTHR24376:SF235">
    <property type="entry name" value="C2H2-TYPE DOMAIN-CONTAINING PROTEIN"/>
    <property type="match status" value="1"/>
</dbReference>
<evidence type="ECO:0000256" key="7">
    <source>
        <dbReference type="PROSITE-ProRule" id="PRU00042"/>
    </source>
</evidence>
<feature type="domain" description="C2H2-type" evidence="9">
    <location>
        <begin position="1488"/>
        <end position="1515"/>
    </location>
</feature>
<dbReference type="GO" id="GO:0000978">
    <property type="term" value="F:RNA polymerase II cis-regulatory region sequence-specific DNA binding"/>
    <property type="evidence" value="ECO:0007669"/>
    <property type="project" value="TreeGrafter"/>
</dbReference>
<dbReference type="Pfam" id="PF00096">
    <property type="entry name" value="zf-C2H2"/>
    <property type="match status" value="8"/>
</dbReference>
<dbReference type="InterPro" id="IPR013087">
    <property type="entry name" value="Znf_C2H2_type"/>
</dbReference>
<dbReference type="EMBL" id="FZQP02003335">
    <property type="protein sequence ID" value="VVC98043.1"/>
    <property type="molecule type" value="Genomic_DNA"/>
</dbReference>
<evidence type="ECO:0000256" key="6">
    <source>
        <dbReference type="ARBA" id="ARBA00023242"/>
    </source>
</evidence>
<feature type="domain" description="C2H2-type" evidence="9">
    <location>
        <begin position="1061"/>
        <end position="1089"/>
    </location>
</feature>
<feature type="compositionally biased region" description="Basic residues" evidence="8">
    <location>
        <begin position="473"/>
        <end position="484"/>
    </location>
</feature>
<dbReference type="PANTHER" id="PTHR24376">
    <property type="entry name" value="ZINC FINGER PROTEIN"/>
    <property type="match status" value="1"/>
</dbReference>
<feature type="domain" description="C2H2-type" evidence="9">
    <location>
        <begin position="272"/>
        <end position="294"/>
    </location>
</feature>
<reference evidence="10 11" key="1">
    <citation type="submission" date="2017-07" db="EMBL/GenBank/DDBJ databases">
        <authorList>
            <person name="Talla V."/>
            <person name="Backstrom N."/>
        </authorList>
    </citation>
    <scope>NUCLEOTIDE SEQUENCE [LARGE SCALE GENOMIC DNA]</scope>
</reference>
<keyword evidence="6" id="KW-0539">Nucleus</keyword>
<feature type="domain" description="C2H2-type" evidence="9">
    <location>
        <begin position="1344"/>
        <end position="1371"/>
    </location>
</feature>
<feature type="domain" description="C2H2-type" evidence="9">
    <location>
        <begin position="2053"/>
        <end position="2075"/>
    </location>
</feature>
<protein>
    <recommendedName>
        <fullName evidence="9">C2H2-type domain-containing protein</fullName>
    </recommendedName>
</protein>
<dbReference type="PROSITE" id="PS50157">
    <property type="entry name" value="ZINC_FINGER_C2H2_2"/>
    <property type="match status" value="29"/>
</dbReference>
<organism evidence="10 11">
    <name type="scientific">Leptidea sinapis</name>
    <dbReference type="NCBI Taxonomy" id="189913"/>
    <lineage>
        <taxon>Eukaryota</taxon>
        <taxon>Metazoa</taxon>
        <taxon>Ecdysozoa</taxon>
        <taxon>Arthropoda</taxon>
        <taxon>Hexapoda</taxon>
        <taxon>Insecta</taxon>
        <taxon>Pterygota</taxon>
        <taxon>Neoptera</taxon>
        <taxon>Endopterygota</taxon>
        <taxon>Lepidoptera</taxon>
        <taxon>Glossata</taxon>
        <taxon>Ditrysia</taxon>
        <taxon>Papilionoidea</taxon>
        <taxon>Pieridae</taxon>
        <taxon>Dismorphiinae</taxon>
        <taxon>Leptidea</taxon>
    </lineage>
</organism>
<accession>A0A5E4QL71</accession>
<sequence length="2174" mass="253788">MDLVDISCTRFDRRNRKIKLCLNDERAPNGREQGGDKSKEYVKQVLSNSNATPFNWHKDLRFSCYVCSEYYGDPADLKLHTLNFHTSHEIEEHIETSFAIKFDITALKCNHCNADVETVEDLLKHLIEHHGRHMDKLVNNVLVPFKFHNNLSLCTVCPAEFLKFSSLYEHTKLHFPNLKYECLNEGESVVIANVNKGMMKPSHNNRPNKIIECDKRSPTVSYKNKKETNQKYSLKTEVQCPVLYTCSICSNSFSSSEKLDEHAETHLSIDAFSCKDCDITFKEKSIWLRHIEVHHDTVHTYSETFSSSEKLNKNAEIHLSKDVFSCKYCDITFKQESEWHRHMEVHHYTVYTCSVCSKTFSSSEKLNKHAEIHLSKNNTYSCKDCDIMFKQKTVWLRHMEVHHGEITVDKCKSEEVERNYQDLNENRVLNSEVEDNSNNDDNLNLNRTEVALKHRRGVKKIDETEDTTSVDRKKQRAPSTKRKRKDEINDVDDIVEESNKGKKGHELKKHRFNLIEILRNSNATPIRCRGGIGYACCYCSDEFPDPADLKKHTIAAHDENSRLRLMDGKDLHRFHAKLDITQLKCNICNRPIDNIELLIDHLKNVHSIKMYMDVKNQLLPFKFSENSLQCFMCQSVHHKFKSLLEHMNVHYRNFICEVCNAGFITRSVLAQHSKAHDIGTFKCHYCDKVFDTLRKKQSHEKCVHTHSEGLNRCAYCNEKFGDYRKKETHLFRVHGVVYTEAKCQACDKTFRSQKEYTAHIKRLHLMDRRHRCNECDMSFFTSNELKNHMVKHTGKDRKPEKDLRSVRKSEHIKFISSEPKKKLGEVLEKHRTNVREIIRWSNATPIRCRGGIGYACCFCSDQYPDSADLKKHTIESHDDEAKGGFMKGRDMYGYVVKLDITSLVCSICRQSMQTLEQLMQHLKIAHDKPIDTDIQNHILPFKFDCENLQCFICHNVFNKFKRLQEHMHRHYRNFVCEVCDAGFVNRHFLFCHREGHKTGLFTCEQCGQVFDTLRKKKLHESKIHSGQHMPYKCGYCNERFKENIYKNEHLAKVHGVVDPAIKCQACDKTFSSQQNWLLHTKKYHLMQRHHKCTRCDMDFFSKRELNDHMVKHTGSREYRCDLCLKSYGVDTIVMPKKKARTITISSNKSTKQKRSIRTITLPTVPSRNVKRTRTIQISKTNESPDVKIVRRPLRLTTAVKHQRNLNIILLNSNATPIRNKDTSGYGCSFCPMQFPEATELKKHFLNEHNSDSLIKYMSPRLFEHVVKLDITYLNCALCDKDIPDLDELIRHLKIDHGKALYTDVKTPLLPFKFDTPELRCAVCSAEYLKFKLLQEHMNSHFGKFTCDKCGRAFMTEKRLACHVKIHEESDFKCNQCDKVFSNQLYLRDHQRRTHLGFSKRNKCPMCDERFTDYWKRVDHMVKVHNAPRVILRCSACERTFDNQRALSRHTKKDHLLERRHKCQECDMKFFSTGSLKRHMAKHTGLRLFQCDVCFKSYGRKNTLREHLRIHADDRRFACVHCGQAFVQKCDENSIVVEVDGGLLLKDDDEEEQVNSQGSNKTEVEKHQFNIKEILLNTNATPIRCHGGLGYTCCFCSQQFPEAKDLKQHVIGGHNDIVKSNFMKGRDMHGYFVKLDITDLQCKCGEVIMTLEDLLCHLKHAHNIDIFFDVKNHILPFKFDFGVMRCFMCMNIFNTFKALQEHMNVHYRNYICEFCNAGFVSKNNLLRHGAAHKLGSFTCQICNKEFDTARKKTLHHRSKHAVIKFPHKCGHCDERFKEVWQKYSHLSKVHGVQAPEIKCLACDKVFDTKNAWRLHTTRVHLMQRPHKCDHCEKDFYTKRELASHMVKHTGTVCPVKVHIKNTKSSIEQNKAIPKTKVISLERKKREIPLKKAEAPKVNLLLKKKVEIEKHLENIRLILTNSNATPIRCREGFSFACCFCNNQFSTPELLKRHTVDNHNNSEIEDFMQGSTVVNYIVKLDITGLKCKLCGENIAELDDLIQHLTDEHEKKYHCDIRSHIVPFRFASGELRCVVCKNKLNNFKVLIEHMNMHFKNYQCSVCGAGFVNKRTLQTHGYRHKTGVFSCSFCHKVYDNSIKKRDHERGVHILRNKRSKCGYCGEKFTDYTKKNDHEVKIHGAVPVVLQCQACDKSFSNQRALTMHTKSFHLLQRKKADKAV</sequence>
<feature type="domain" description="C2H2-type" evidence="9">
    <location>
        <begin position="654"/>
        <end position="676"/>
    </location>
</feature>
<keyword evidence="5" id="KW-0862">Zinc</keyword>
<dbReference type="Pfam" id="PF12756">
    <property type="entry name" value="zf-C2H2_2"/>
    <property type="match status" value="1"/>
</dbReference>
<feature type="domain" description="C2H2-type" evidence="9">
    <location>
        <begin position="854"/>
        <end position="882"/>
    </location>
</feature>
<feature type="domain" description="C2H2-type" evidence="9">
    <location>
        <begin position="62"/>
        <end position="90"/>
    </location>
</feature>
<evidence type="ECO:0000256" key="5">
    <source>
        <dbReference type="ARBA" id="ARBA00022833"/>
    </source>
</evidence>
<keyword evidence="2" id="KW-0479">Metal-binding</keyword>
<feature type="domain" description="C2H2-type" evidence="9">
    <location>
        <begin position="1460"/>
        <end position="1487"/>
    </location>
</feature>
<feature type="region of interest" description="Disordered" evidence="8">
    <location>
        <begin position="463"/>
        <end position="486"/>
    </location>
</feature>
<feature type="domain" description="C2H2-type" evidence="9">
    <location>
        <begin position="351"/>
        <end position="378"/>
    </location>
</feature>
<feature type="domain" description="C2H2-type" evidence="9">
    <location>
        <begin position="1933"/>
        <end position="1961"/>
    </location>
</feature>
<gene>
    <name evidence="10" type="ORF">LSINAPIS_LOCUS9193</name>
</gene>
<dbReference type="GO" id="GO:0005634">
    <property type="term" value="C:nucleus"/>
    <property type="evidence" value="ECO:0007669"/>
    <property type="project" value="UniProtKB-SubCell"/>
</dbReference>
<keyword evidence="4 7" id="KW-0863">Zinc-finger</keyword>
<feature type="domain" description="C2H2-type" evidence="9">
    <location>
        <begin position="681"/>
        <end position="709"/>
    </location>
</feature>
<feature type="domain" description="C2H2-type" evidence="9">
    <location>
        <begin position="1371"/>
        <end position="1399"/>
    </location>
</feature>
<feature type="domain" description="C2H2-type" evidence="9">
    <location>
        <begin position="244"/>
        <end position="271"/>
    </location>
</feature>
<dbReference type="SMART" id="SM00355">
    <property type="entry name" value="ZnF_C2H2"/>
    <property type="match status" value="47"/>
</dbReference>
<dbReference type="Gene3D" id="3.30.160.60">
    <property type="entry name" value="Classic Zinc Finger"/>
    <property type="match status" value="14"/>
</dbReference>
<dbReference type="Proteomes" id="UP000324832">
    <property type="component" value="Unassembled WGS sequence"/>
</dbReference>
<feature type="domain" description="C2H2-type" evidence="9">
    <location>
        <begin position="1225"/>
        <end position="1253"/>
    </location>
</feature>
<proteinExistence type="predicted"/>
<feature type="domain" description="C2H2-type" evidence="9">
    <location>
        <begin position="1709"/>
        <end position="1731"/>
    </location>
</feature>
<dbReference type="GO" id="GO:0001228">
    <property type="term" value="F:DNA-binding transcription activator activity, RNA polymerase II-specific"/>
    <property type="evidence" value="ECO:0007669"/>
    <property type="project" value="TreeGrafter"/>
</dbReference>
<feature type="domain" description="C2H2-type" evidence="9">
    <location>
        <begin position="741"/>
        <end position="769"/>
    </location>
</feature>
<evidence type="ECO:0000313" key="10">
    <source>
        <dbReference type="EMBL" id="VVC98043.1"/>
    </source>
</evidence>
<dbReference type="InterPro" id="IPR041661">
    <property type="entry name" value="ZN622/Rei1/Reh1_Znf-C2H2"/>
</dbReference>
<evidence type="ECO:0000313" key="11">
    <source>
        <dbReference type="Proteomes" id="UP000324832"/>
    </source>
</evidence>
<feature type="domain" description="C2H2-type" evidence="9">
    <location>
        <begin position="2140"/>
        <end position="2168"/>
    </location>
</feature>
<feature type="domain" description="C2H2-type" evidence="9">
    <location>
        <begin position="324"/>
        <end position="346"/>
    </location>
</feature>
<feature type="domain" description="C2H2-type" evidence="9">
    <location>
        <begin position="1090"/>
        <end position="1117"/>
    </location>
</feature>
<feature type="domain" description="C2H2-type" evidence="9">
    <location>
        <begin position="1796"/>
        <end position="1824"/>
    </location>
</feature>
<keyword evidence="11" id="KW-1185">Reference proteome</keyword>
<feature type="domain" description="C2H2-type" evidence="9">
    <location>
        <begin position="770"/>
        <end position="797"/>
    </location>
</feature>
<dbReference type="InterPro" id="IPR036236">
    <property type="entry name" value="Znf_C2H2_sf"/>
</dbReference>
<feature type="domain" description="C2H2-type" evidence="9">
    <location>
        <begin position="380"/>
        <end position="407"/>
    </location>
</feature>
<feature type="domain" description="C2H2-type" evidence="9">
    <location>
        <begin position="1736"/>
        <end position="1764"/>
    </location>
</feature>
<feature type="domain" description="C2H2-type" evidence="9">
    <location>
        <begin position="1825"/>
        <end position="1849"/>
    </location>
</feature>